<dbReference type="InterPro" id="IPR012910">
    <property type="entry name" value="Plug_dom"/>
</dbReference>
<evidence type="ECO:0000256" key="9">
    <source>
        <dbReference type="ARBA" id="ARBA00023065"/>
    </source>
</evidence>
<dbReference type="SUPFAM" id="SSF56935">
    <property type="entry name" value="Porins"/>
    <property type="match status" value="1"/>
</dbReference>
<keyword evidence="6 14" id="KW-0812">Transmembrane</keyword>
<dbReference type="RefSeq" id="WP_053075834.1">
    <property type="nucleotide sequence ID" value="NZ_LDZN01000002.1"/>
</dbReference>
<evidence type="ECO:0000259" key="18">
    <source>
        <dbReference type="Pfam" id="PF00593"/>
    </source>
</evidence>
<dbReference type="PROSITE" id="PS52016">
    <property type="entry name" value="TONB_DEPENDENT_REC_3"/>
    <property type="match status" value="1"/>
</dbReference>
<dbReference type="PANTHER" id="PTHR30442">
    <property type="entry name" value="IRON III DICITRATE TRANSPORT PROTEIN FECA"/>
    <property type="match status" value="1"/>
</dbReference>
<dbReference type="NCBIfam" id="TIGR01783">
    <property type="entry name" value="TonB-siderophor"/>
    <property type="match status" value="1"/>
</dbReference>
<accession>A0AAI9DQ19</accession>
<dbReference type="InterPro" id="IPR010105">
    <property type="entry name" value="TonB_sidphr_rcpt"/>
</dbReference>
<evidence type="ECO:0000256" key="2">
    <source>
        <dbReference type="ARBA" id="ARBA00009810"/>
    </source>
</evidence>
<dbReference type="GO" id="GO:0015891">
    <property type="term" value="P:siderophore transport"/>
    <property type="evidence" value="ECO:0007669"/>
    <property type="project" value="InterPro"/>
</dbReference>
<keyword evidence="7 17" id="KW-0732">Signal</keyword>
<evidence type="ECO:0000256" key="14">
    <source>
        <dbReference type="PROSITE-ProRule" id="PRU01360"/>
    </source>
</evidence>
<protein>
    <submittedName>
        <fullName evidence="20">TonB-dependent siderophore receptor</fullName>
    </submittedName>
</protein>
<keyword evidence="4 14" id="KW-1134">Transmembrane beta strand</keyword>
<keyword evidence="9" id="KW-0406">Ion transport</keyword>
<evidence type="ECO:0000256" key="4">
    <source>
        <dbReference type="ARBA" id="ARBA00022452"/>
    </source>
</evidence>
<evidence type="ECO:0000256" key="13">
    <source>
        <dbReference type="ARBA" id="ARBA00023237"/>
    </source>
</evidence>
<dbReference type="Gene3D" id="2.40.170.20">
    <property type="entry name" value="TonB-dependent receptor, beta-barrel domain"/>
    <property type="match status" value="1"/>
</dbReference>
<keyword evidence="10 16" id="KW-0798">TonB box</keyword>
<dbReference type="InterPro" id="IPR010917">
    <property type="entry name" value="TonB_rcpt_CS"/>
</dbReference>
<dbReference type="Gene3D" id="2.170.130.10">
    <property type="entry name" value="TonB-dependent receptor, plug domain"/>
    <property type="match status" value="1"/>
</dbReference>
<keyword evidence="12 20" id="KW-0675">Receptor</keyword>
<evidence type="ECO:0000256" key="16">
    <source>
        <dbReference type="RuleBase" id="RU003357"/>
    </source>
</evidence>
<comment type="similarity">
    <text evidence="2 14 16">Belongs to the TonB-dependent receptor family.</text>
</comment>
<feature type="short sequence motif" description="TonB C-terminal box" evidence="15">
    <location>
        <begin position="672"/>
        <end position="689"/>
    </location>
</feature>
<dbReference type="GO" id="GO:0009279">
    <property type="term" value="C:cell outer membrane"/>
    <property type="evidence" value="ECO:0007669"/>
    <property type="project" value="UniProtKB-SubCell"/>
</dbReference>
<sequence length="689" mass="77241">MRYTNVATALTLLLAAKCAGAAEEQTMVVNGNILGDSRADEVKTWAGSRSVIDNDQLTKGANRTLDDALQRVPGVKIQDETGTGVLPQIAVRGLYDSRSGRVQILEDGIPLALAPYGQEGMSLFPVTFATVDRVDVVRGGAAVQYGPNNVGGVINIISKPIPLAWENEIAERATFYGKGRNLWDTYLRTGGMLNDNFGLQVEGNQVKGNSFREYSGSKTQNYRIRGLWNINDATSLNFSYQYYDAHANLAGALSAKDYHQNRRQSTRPFDDYDGHTKRYSAVYNQQLGGLGFIDSAEFNWMFFAHNSDRDFHLGMSQVPGQNFNPALPADLVQNSPRHFKTWGTEPRFSFDVNGDKVNQHWIVGGRFVKEKIDYQVRQRALTTDLTSVTRDWYFDDKAWAGYVSNAIKLFDDKFTITPGMRYEHIGEKYSDRKSDFRANAKDGQWLPGLTLGYQLTDEWFLYADTQKSVRPAQVTQVVKGGDVSSELAWNYEGGVRYTPTKNVSLQTGLYRIDYKDQISYNSSTDSYDNIGRTRHEGIELEGFWSPEAVEGLRLHAGYAYLKAEQRNGVNKGKRVPYSSRNQVTLDGSYDWRGTTFALNGYYFSRSFSDAANSERETAKGDAGPMPSYWIWNAQVSRDLYKSASATVNGYVGVNNLFNRDYWFRGIDTSPWGRQPAPGRSVTAGIGVKF</sequence>
<evidence type="ECO:0000256" key="5">
    <source>
        <dbReference type="ARBA" id="ARBA00022496"/>
    </source>
</evidence>
<proteinExistence type="inferred from homology"/>
<dbReference type="InterPro" id="IPR036942">
    <property type="entry name" value="Beta-barrel_TonB_sf"/>
</dbReference>
<comment type="subcellular location">
    <subcellularLocation>
        <location evidence="1 14">Cell outer membrane</location>
        <topology evidence="1 14">Multi-pass membrane protein</topology>
    </subcellularLocation>
</comment>
<keyword evidence="13 14" id="KW-0998">Cell outer membrane</keyword>
<evidence type="ECO:0000256" key="8">
    <source>
        <dbReference type="ARBA" id="ARBA00023004"/>
    </source>
</evidence>
<keyword evidence="11 14" id="KW-0472">Membrane</keyword>
<keyword evidence="5" id="KW-0410">Iron transport</keyword>
<evidence type="ECO:0000256" key="1">
    <source>
        <dbReference type="ARBA" id="ARBA00004571"/>
    </source>
</evidence>
<dbReference type="EMBL" id="ABLOKC030000034">
    <property type="protein sequence ID" value="EML1473723.1"/>
    <property type="molecule type" value="Genomic_DNA"/>
</dbReference>
<evidence type="ECO:0000256" key="12">
    <source>
        <dbReference type="ARBA" id="ARBA00023170"/>
    </source>
</evidence>
<evidence type="ECO:0000256" key="10">
    <source>
        <dbReference type="ARBA" id="ARBA00023077"/>
    </source>
</evidence>
<evidence type="ECO:0000256" key="11">
    <source>
        <dbReference type="ARBA" id="ARBA00023136"/>
    </source>
</evidence>
<organism evidence="20">
    <name type="scientific">Pluralibacter gergoviae</name>
    <name type="common">Enterobacter gergoviae</name>
    <dbReference type="NCBI Taxonomy" id="61647"/>
    <lineage>
        <taxon>Bacteria</taxon>
        <taxon>Pseudomonadati</taxon>
        <taxon>Pseudomonadota</taxon>
        <taxon>Gammaproteobacteria</taxon>
        <taxon>Enterobacterales</taxon>
        <taxon>Enterobacteriaceae</taxon>
        <taxon>Pluralibacter</taxon>
    </lineage>
</organism>
<evidence type="ECO:0000256" key="17">
    <source>
        <dbReference type="SAM" id="SignalP"/>
    </source>
</evidence>
<evidence type="ECO:0000256" key="3">
    <source>
        <dbReference type="ARBA" id="ARBA00022448"/>
    </source>
</evidence>
<name>A0AAI9DQ19_PLUGE</name>
<keyword evidence="8" id="KW-0408">Iron</keyword>
<dbReference type="InterPro" id="IPR000531">
    <property type="entry name" value="Beta-barrel_TonB"/>
</dbReference>
<gene>
    <name evidence="20" type="ORF">QEG54_004534</name>
</gene>
<dbReference type="GO" id="GO:0015343">
    <property type="term" value="F:siderophore-iron transmembrane transporter activity"/>
    <property type="evidence" value="ECO:0007669"/>
    <property type="project" value="InterPro"/>
</dbReference>
<dbReference type="InterPro" id="IPR039426">
    <property type="entry name" value="TonB-dep_rcpt-like"/>
</dbReference>
<dbReference type="AlphaFoldDB" id="A0AAI9DQ19"/>
<evidence type="ECO:0000259" key="19">
    <source>
        <dbReference type="Pfam" id="PF07715"/>
    </source>
</evidence>
<dbReference type="Pfam" id="PF00593">
    <property type="entry name" value="TonB_dep_Rec_b-barrel"/>
    <property type="match status" value="1"/>
</dbReference>
<dbReference type="GO" id="GO:0038023">
    <property type="term" value="F:signaling receptor activity"/>
    <property type="evidence" value="ECO:0007669"/>
    <property type="project" value="InterPro"/>
</dbReference>
<dbReference type="CDD" id="cd01347">
    <property type="entry name" value="ligand_gated_channel"/>
    <property type="match status" value="1"/>
</dbReference>
<dbReference type="Pfam" id="PF07715">
    <property type="entry name" value="Plug"/>
    <property type="match status" value="1"/>
</dbReference>
<feature type="signal peptide" evidence="17">
    <location>
        <begin position="1"/>
        <end position="21"/>
    </location>
</feature>
<keyword evidence="3 14" id="KW-0813">Transport</keyword>
<dbReference type="InterPro" id="IPR037066">
    <property type="entry name" value="Plug_dom_sf"/>
</dbReference>
<dbReference type="PROSITE" id="PS01156">
    <property type="entry name" value="TONB_DEPENDENT_REC_2"/>
    <property type="match status" value="1"/>
</dbReference>
<feature type="chain" id="PRO_5042619753" evidence="17">
    <location>
        <begin position="22"/>
        <end position="689"/>
    </location>
</feature>
<evidence type="ECO:0000313" key="20">
    <source>
        <dbReference type="EMBL" id="EML1473723.1"/>
    </source>
</evidence>
<feature type="domain" description="TonB-dependent receptor-like beta-barrel" evidence="18">
    <location>
        <begin position="230"/>
        <end position="656"/>
    </location>
</feature>
<reference evidence="20" key="1">
    <citation type="submission" date="2024-02" db="EMBL/GenBank/DDBJ databases">
        <authorList>
            <consortium name="Clinical and Environmental Microbiology Branch: Whole genome sequencing antimicrobial resistance pathogens in the healthcare setting"/>
        </authorList>
    </citation>
    <scope>NUCLEOTIDE SEQUENCE</scope>
    <source>
        <strain evidence="20">2021DK-00143</strain>
    </source>
</reference>
<feature type="domain" description="TonB-dependent receptor plug" evidence="19">
    <location>
        <begin position="45"/>
        <end position="153"/>
    </location>
</feature>
<evidence type="ECO:0000256" key="15">
    <source>
        <dbReference type="PROSITE-ProRule" id="PRU10144"/>
    </source>
</evidence>
<dbReference type="FunFam" id="2.170.130.10:FF:000012">
    <property type="entry name" value="TonB-dependent siderophore receptor"/>
    <property type="match status" value="1"/>
</dbReference>
<evidence type="ECO:0000256" key="6">
    <source>
        <dbReference type="ARBA" id="ARBA00022692"/>
    </source>
</evidence>
<evidence type="ECO:0000256" key="7">
    <source>
        <dbReference type="ARBA" id="ARBA00022729"/>
    </source>
</evidence>
<comment type="caution">
    <text evidence="20">The sequence shown here is derived from an EMBL/GenBank/DDBJ whole genome shotgun (WGS) entry which is preliminary data.</text>
</comment>
<dbReference type="PANTHER" id="PTHR30442:SF0">
    <property type="entry name" value="FE(3+) DICITRATE TRANSPORT PROTEIN FECA"/>
    <property type="match status" value="1"/>
</dbReference>